<evidence type="ECO:0000256" key="1">
    <source>
        <dbReference type="SAM" id="SignalP"/>
    </source>
</evidence>
<dbReference type="AlphaFoldDB" id="A0A0A0F2G0"/>
<evidence type="ECO:0000313" key="2">
    <source>
        <dbReference type="EMBL" id="KGM56730.1"/>
    </source>
</evidence>
<accession>A0A0A0F2G0</accession>
<sequence length="221" mass="23821">MRLVVEVFALVLLALATPAAAADWPDVPMPGGAEGIDVAADMLFNGLPMSTRKFRTSDRPDDVKRFYRDEWAGAVVENDLGAGTVLGHLEGRYYITVQIEGVGGGTEATVGIMDTRVGKPEQPPGAWLARPANTEVLSDVQYLDLDGRPRTLALRNTLGPSQNYLFYRSRLAADGWKPEGPGCSVMASRCLVEFSRGDEHLSLAIQREGDSTTVLANRTGG</sequence>
<feature type="signal peptide" evidence="1">
    <location>
        <begin position="1"/>
        <end position="21"/>
    </location>
</feature>
<keyword evidence="1" id="KW-0732">Signal</keyword>
<organism evidence="2 3">
    <name type="scientific">Lysobacter arseniciresistens ZS79</name>
    <dbReference type="NCBI Taxonomy" id="913325"/>
    <lineage>
        <taxon>Bacteria</taxon>
        <taxon>Pseudomonadati</taxon>
        <taxon>Pseudomonadota</taxon>
        <taxon>Gammaproteobacteria</taxon>
        <taxon>Lysobacterales</taxon>
        <taxon>Lysobacteraceae</taxon>
        <taxon>Novilysobacter</taxon>
    </lineage>
</organism>
<dbReference type="Proteomes" id="UP000029989">
    <property type="component" value="Unassembled WGS sequence"/>
</dbReference>
<reference evidence="2 3" key="1">
    <citation type="journal article" date="2015" name="Stand. Genomic Sci.">
        <title>Genomic information of the arsenic-resistant bacterium Lysobacter arseniciresistens type strain ZS79(T) and comparison of Lysobacter draft genomes.</title>
        <authorList>
            <person name="Liu L."/>
            <person name="Zhang S."/>
            <person name="Luo M."/>
            <person name="Wang G."/>
        </authorList>
    </citation>
    <scope>NUCLEOTIDE SEQUENCE [LARGE SCALE GENOMIC DNA]</scope>
    <source>
        <strain evidence="2 3">ZS79</strain>
    </source>
</reference>
<keyword evidence="3" id="KW-1185">Reference proteome</keyword>
<protein>
    <submittedName>
        <fullName evidence="2">Uncharacterized protein</fullName>
    </submittedName>
</protein>
<feature type="chain" id="PRO_5001969420" evidence="1">
    <location>
        <begin position="22"/>
        <end position="221"/>
    </location>
</feature>
<comment type="caution">
    <text evidence="2">The sequence shown here is derived from an EMBL/GenBank/DDBJ whole genome shotgun (WGS) entry which is preliminary data.</text>
</comment>
<evidence type="ECO:0000313" key="3">
    <source>
        <dbReference type="Proteomes" id="UP000029989"/>
    </source>
</evidence>
<dbReference type="EMBL" id="AVPT01000009">
    <property type="protein sequence ID" value="KGM56730.1"/>
    <property type="molecule type" value="Genomic_DNA"/>
</dbReference>
<name>A0A0A0F2G0_9GAMM</name>
<dbReference type="STRING" id="913325.N799_02240"/>
<proteinExistence type="predicted"/>
<gene>
    <name evidence="2" type="ORF">N799_02240</name>
</gene>
<dbReference type="OrthoDB" id="6258586at2"/>
<dbReference type="RefSeq" id="WP_036209700.1">
    <property type="nucleotide sequence ID" value="NZ_AVPT01000009.1"/>
</dbReference>
<dbReference type="eggNOG" id="ENOG503374U">
    <property type="taxonomic scope" value="Bacteria"/>
</dbReference>